<keyword evidence="3 9" id="KW-0689">Ribosomal protein</keyword>
<reference evidence="9" key="1">
    <citation type="submission" date="2019-05" db="EMBL/GenBank/DDBJ databases">
        <title>Annotation for the trematode Fasciolopsis buski.</title>
        <authorList>
            <person name="Choi Y.-J."/>
        </authorList>
    </citation>
    <scope>NUCLEOTIDE SEQUENCE</scope>
    <source>
        <strain evidence="9">HT</strain>
        <tissue evidence="9">Whole worm</tissue>
    </source>
</reference>
<comment type="similarity">
    <text evidence="6">Belongs to the mitochondrion-specific ribosomal protein mL37 family.</text>
</comment>
<dbReference type="Pfam" id="PF07147">
    <property type="entry name" value="PDCD9"/>
    <property type="match status" value="1"/>
</dbReference>
<evidence type="ECO:0000256" key="7">
    <source>
        <dbReference type="ARBA" id="ARBA00039442"/>
    </source>
</evidence>
<keyword evidence="4" id="KW-0496">Mitochondrion</keyword>
<evidence type="ECO:0000313" key="10">
    <source>
        <dbReference type="Proteomes" id="UP000728185"/>
    </source>
</evidence>
<evidence type="ECO:0000256" key="2">
    <source>
        <dbReference type="ARBA" id="ARBA00022946"/>
    </source>
</evidence>
<dbReference type="AlphaFoldDB" id="A0A8E0RXP2"/>
<dbReference type="GO" id="GO:0005840">
    <property type="term" value="C:ribosome"/>
    <property type="evidence" value="ECO:0007669"/>
    <property type="project" value="UniProtKB-KW"/>
</dbReference>
<name>A0A8E0RXP2_9TREM</name>
<evidence type="ECO:0000256" key="5">
    <source>
        <dbReference type="ARBA" id="ARBA00023274"/>
    </source>
</evidence>
<evidence type="ECO:0000256" key="4">
    <source>
        <dbReference type="ARBA" id="ARBA00023128"/>
    </source>
</evidence>
<accession>A0A8E0RXP2</accession>
<dbReference type="Proteomes" id="UP000728185">
    <property type="component" value="Unassembled WGS sequence"/>
</dbReference>
<keyword evidence="10" id="KW-1185">Reference proteome</keyword>
<keyword evidence="2" id="KW-0809">Transit peptide</keyword>
<dbReference type="GO" id="GO:0006412">
    <property type="term" value="P:translation"/>
    <property type="evidence" value="ECO:0007669"/>
    <property type="project" value="InterPro"/>
</dbReference>
<dbReference type="GO" id="GO:1990904">
    <property type="term" value="C:ribonucleoprotein complex"/>
    <property type="evidence" value="ECO:0007669"/>
    <property type="project" value="UniProtKB-KW"/>
</dbReference>
<dbReference type="GO" id="GO:0003735">
    <property type="term" value="F:structural constituent of ribosome"/>
    <property type="evidence" value="ECO:0007669"/>
    <property type="project" value="InterPro"/>
</dbReference>
<evidence type="ECO:0000256" key="3">
    <source>
        <dbReference type="ARBA" id="ARBA00022980"/>
    </source>
</evidence>
<comment type="subcellular location">
    <subcellularLocation>
        <location evidence="1">Mitochondrion</location>
    </subcellularLocation>
</comment>
<gene>
    <name evidence="9" type="ORF">FBUS_03025</name>
</gene>
<dbReference type="PANTHER" id="PTHR15889:SF2">
    <property type="entry name" value="LARGE RIBOSOMAL SUBUNIT PROTEIN ML37"/>
    <property type="match status" value="1"/>
</dbReference>
<evidence type="ECO:0000256" key="8">
    <source>
        <dbReference type="ARBA" id="ARBA00041617"/>
    </source>
</evidence>
<sequence>MRLTAVLYRGKRTYREKLEYLRKYFWRRVVSNMEVDRLRVPDRAVRNSKVPFAQVEDMFTSTRYDDALAEEIEMGVSPEEASRISLDRLERLSPWSPHQHDPRYHPKEQEPTLMFSSRRRFSKGLDQASLLTNTVIIEDSPQAVKNLNETLDALILNGDTLGSPHTVDGNGKSAVWLRSAVERAILHAHVWHTQETKLPRRFCPNLPIWKHKAEFGIHPQSATRFLFHNLFRILELQVPQLLHGFDMQNDKTNSSMEALPQRWTTRDRLLETHFFYGDPGRRVGFAETQDLCIYGKKPIRPFHTPDTEFMRDLNATYPPPLSTLGPMSPLIDLESTHYYLDESSDGWVKNANRPFPHPHLITVNHSLPNVWSDFLEPEAEPMTAEHRQAIALMHCFASAVAHAHHLGYSLGSDLPTPICLDAVCSDGVWFDFVCFQLNTLRVPDIKRSNCSLDYVRNVAWIDGSRRLFDKIVPTRSQLRNTKYRDLDMQVFSRLATSYLWGLVGHHVELQHTQSNPVRTLEAVD</sequence>
<proteinExistence type="inferred from homology"/>
<dbReference type="GO" id="GO:0005739">
    <property type="term" value="C:mitochondrion"/>
    <property type="evidence" value="ECO:0007669"/>
    <property type="project" value="UniProtKB-SubCell"/>
</dbReference>
<evidence type="ECO:0000256" key="1">
    <source>
        <dbReference type="ARBA" id="ARBA00004173"/>
    </source>
</evidence>
<dbReference type="PANTHER" id="PTHR15889">
    <property type="entry name" value="MITOCHONDRIAL RIBOSOMAL PROTEIN L37"/>
    <property type="match status" value="1"/>
</dbReference>
<dbReference type="InterPro" id="IPR052482">
    <property type="entry name" value="mtLSU_mL37"/>
</dbReference>
<dbReference type="InterPro" id="IPR010793">
    <property type="entry name" value="Ribosomal_mL37/mL65"/>
</dbReference>
<evidence type="ECO:0000256" key="6">
    <source>
        <dbReference type="ARBA" id="ARBA00037985"/>
    </source>
</evidence>
<comment type="caution">
    <text evidence="9">The sequence shown here is derived from an EMBL/GenBank/DDBJ whole genome shotgun (WGS) entry which is preliminary data.</text>
</comment>
<dbReference type="EMBL" id="LUCM01005004">
    <property type="protein sequence ID" value="KAA0193473.1"/>
    <property type="molecule type" value="Genomic_DNA"/>
</dbReference>
<keyword evidence="5" id="KW-0687">Ribonucleoprotein</keyword>
<organism evidence="9 10">
    <name type="scientific">Fasciolopsis buskii</name>
    <dbReference type="NCBI Taxonomy" id="27845"/>
    <lineage>
        <taxon>Eukaryota</taxon>
        <taxon>Metazoa</taxon>
        <taxon>Spiralia</taxon>
        <taxon>Lophotrochozoa</taxon>
        <taxon>Platyhelminthes</taxon>
        <taxon>Trematoda</taxon>
        <taxon>Digenea</taxon>
        <taxon>Plagiorchiida</taxon>
        <taxon>Echinostomata</taxon>
        <taxon>Echinostomatoidea</taxon>
        <taxon>Fasciolidae</taxon>
        <taxon>Fasciolopsis</taxon>
    </lineage>
</organism>
<dbReference type="OrthoDB" id="5835618at2759"/>
<evidence type="ECO:0000313" key="9">
    <source>
        <dbReference type="EMBL" id="KAA0193473.1"/>
    </source>
</evidence>
<protein>
    <recommendedName>
        <fullName evidence="7">Large ribosomal subunit protein mL37</fullName>
    </recommendedName>
    <alternativeName>
        <fullName evidence="8">39S ribosomal protein L37, mitochondrial</fullName>
    </alternativeName>
</protein>